<dbReference type="InterPro" id="IPR011006">
    <property type="entry name" value="CheY-like_superfamily"/>
</dbReference>
<dbReference type="Pfam" id="PF03861">
    <property type="entry name" value="ANTAR"/>
    <property type="match status" value="1"/>
</dbReference>
<dbReference type="InterPro" id="IPR005561">
    <property type="entry name" value="ANTAR"/>
</dbReference>
<proteinExistence type="predicted"/>
<dbReference type="Proteomes" id="UP000595332">
    <property type="component" value="Chromosome"/>
</dbReference>
<protein>
    <submittedName>
        <fullName evidence="3">Response regulator NasT</fullName>
    </submittedName>
</protein>
<name>A0A7R6SV90_9GAMM</name>
<dbReference type="InterPro" id="IPR008327">
    <property type="entry name" value="Sig_transdc_resp-reg_antiterm"/>
</dbReference>
<keyword evidence="1" id="KW-0175">Coiled coil</keyword>
<reference evidence="3 4" key="1">
    <citation type="journal article" date="2008" name="Int. J. Syst. Evol. Microbiol.">
        <title>Neptunomonas japonica sp. nov., an Osedax japonicus symbiont-like bacterium isolated from sediment adjacent to sperm whale carcasses off Kagoshima, Japan.</title>
        <authorList>
            <person name="Miyazaki M."/>
            <person name="Nogi Y."/>
            <person name="Fujiwara Y."/>
            <person name="Kawato M."/>
            <person name="Kubokawa K."/>
            <person name="Horikoshi K."/>
        </authorList>
    </citation>
    <scope>NUCLEOTIDE SEQUENCE [LARGE SCALE GENOMIC DNA]</scope>
    <source>
        <strain evidence="3 4">JAMM 1380</strain>
    </source>
</reference>
<dbReference type="PIRSF" id="PIRSF036382">
    <property type="entry name" value="RR_antiterm"/>
    <property type="match status" value="1"/>
</dbReference>
<dbReference type="SUPFAM" id="SSF52172">
    <property type="entry name" value="CheY-like"/>
    <property type="match status" value="1"/>
</dbReference>
<gene>
    <name evidence="3" type="primary">nasT</name>
    <name evidence="3" type="ORF">NEJAP_1217</name>
</gene>
<dbReference type="AlphaFoldDB" id="A0A7R6SV90"/>
<dbReference type="EMBL" id="AP014546">
    <property type="protein sequence ID" value="BBB29170.1"/>
    <property type="molecule type" value="Genomic_DNA"/>
</dbReference>
<sequence length="216" mass="23966">MIHLKSRLTVLVINENITRKGELEHTLLIPLREQEYDIVGELTSTQHLADKANQLQPNLVIISLVSLNKAGLESIALMAEHCLRPIVIFAEHDNQQMTEQAINTGVSACVIDGLAPHRVENIVNVAVARFEALQTMRHALRHTENKLDQARAELAERKLTEKAKGLIMKHNHCAESQAFKALQKMAMDQQKSLSDVAKNIIAVLGKHSNSISSGHS</sequence>
<dbReference type="GO" id="GO:0003723">
    <property type="term" value="F:RNA binding"/>
    <property type="evidence" value="ECO:0007669"/>
    <property type="project" value="InterPro"/>
</dbReference>
<accession>A0A7R6SV90</accession>
<organism evidence="3 4">
    <name type="scientific">Neptunomonas japonica JAMM 1380</name>
    <dbReference type="NCBI Taxonomy" id="1441457"/>
    <lineage>
        <taxon>Bacteria</taxon>
        <taxon>Pseudomonadati</taxon>
        <taxon>Pseudomonadota</taxon>
        <taxon>Gammaproteobacteria</taxon>
        <taxon>Oceanospirillales</taxon>
        <taxon>Oceanospirillaceae</taxon>
        <taxon>Neptunomonas</taxon>
    </lineage>
</organism>
<feature type="coiled-coil region" evidence="1">
    <location>
        <begin position="133"/>
        <end position="160"/>
    </location>
</feature>
<dbReference type="InterPro" id="IPR036388">
    <property type="entry name" value="WH-like_DNA-bd_sf"/>
</dbReference>
<evidence type="ECO:0000313" key="4">
    <source>
        <dbReference type="Proteomes" id="UP000595332"/>
    </source>
</evidence>
<evidence type="ECO:0000313" key="3">
    <source>
        <dbReference type="EMBL" id="BBB29170.1"/>
    </source>
</evidence>
<dbReference type="Gene3D" id="3.40.50.2300">
    <property type="match status" value="1"/>
</dbReference>
<dbReference type="SMART" id="SM01012">
    <property type="entry name" value="ANTAR"/>
    <property type="match status" value="1"/>
</dbReference>
<evidence type="ECO:0000259" key="2">
    <source>
        <dbReference type="PROSITE" id="PS50921"/>
    </source>
</evidence>
<dbReference type="Gene3D" id="1.10.10.10">
    <property type="entry name" value="Winged helix-like DNA-binding domain superfamily/Winged helix DNA-binding domain"/>
    <property type="match status" value="1"/>
</dbReference>
<evidence type="ECO:0000256" key="1">
    <source>
        <dbReference type="SAM" id="Coils"/>
    </source>
</evidence>
<feature type="domain" description="ANTAR" evidence="2">
    <location>
        <begin position="140"/>
        <end position="201"/>
    </location>
</feature>
<dbReference type="PROSITE" id="PS50921">
    <property type="entry name" value="ANTAR"/>
    <property type="match status" value="1"/>
</dbReference>
<keyword evidence="4" id="KW-1185">Reference proteome</keyword>
<dbReference type="KEGG" id="njp:NEJAP_1217"/>